<dbReference type="NCBIfam" id="NF033527">
    <property type="entry name" value="transpos_Tn3"/>
    <property type="match status" value="1"/>
</dbReference>
<dbReference type="Proteomes" id="UP000436692">
    <property type="component" value="Unassembled WGS sequence"/>
</dbReference>
<name>A0A1S2E0S1_AGRVI</name>
<dbReference type="EMBL" id="JACXXJ020000003">
    <property type="protein sequence ID" value="MBF2714087.1"/>
    <property type="molecule type" value="Genomic_DNA"/>
</dbReference>
<keyword evidence="4" id="KW-0233">DNA recombination</keyword>
<evidence type="ECO:0000313" key="14">
    <source>
        <dbReference type="Proteomes" id="UP000436911"/>
    </source>
</evidence>
<evidence type="ECO:0000256" key="2">
    <source>
        <dbReference type="ARBA" id="ARBA00022578"/>
    </source>
</evidence>
<evidence type="ECO:0000256" key="3">
    <source>
        <dbReference type="ARBA" id="ARBA00023125"/>
    </source>
</evidence>
<dbReference type="EMBL" id="JACXXJ020000003">
    <property type="protein sequence ID" value="MBF2714208.1"/>
    <property type="molecule type" value="Genomic_DNA"/>
</dbReference>
<sequence>MVRRALLSEAWWQQATIIPDNEREIAKHYTLDRSDLDLIMRQNKASNRLGLACVLATLRYPGRPLADGEVLPAGVLRFLARQIGVDHHEIERYFERPQTRREHLALLFDRMQMRPFVPSDVRALTGWLTPAAQTLRHADVLADMVVEELRRRRILLPARPALEAIIHVAIRRGIRIAHRALAGGISEGQKLDLDKLLDPREGTSVTILAWARTPALSPAAVNLDRIAERIRFLRSLNLPTTLMDRIPAKVFDEFAAEGTRMSAQHLRDLNTERRHAVLAATVLHLSRHLTDCAIDMFKKLMGILTRRANNQAAARVTRSVREVQTPLKDVSKVCHAIIKAREKGEDMAKALDLVIQWPAFTTSVQAVDTLIAPDVIDGKIEMLQRYPTIRKLAPQFLSTLVFRGHAVAANLLRALSVVAGLYRTGKRTIPDKAPISFAPKGWMPLILKDGKIDRRAYELCLFSELKRRLDAGDVWVEGAKRFQSFESFLIPTPTFELMREEGPLPIAVDTDVETYLRQQRQLLNDGLADLSRLAAAGELDDVELTGAGFSVTPHKAMFPDIAKSLKLKVESRLPAIRITDLLLEVDARTEFSNAFTHLRSGRTADNKLALLTAILADGINLGLTRMADVSPGITMRQLAWAHDWHIREEGYTAAHAILVNAQRQLPLASLWGDGTTSSSDGQYFPAGGHAEAIGDLNGRYGPNPGAKFYRFTSDQYGAFYIIAMNANASEAIYVLDGLLYHGSDLAIGTHYVDTGGVSDMSFALCHLVGFQIVPRLRGLKDRKLYLFPRDAPPENLAPLVGEHINVERIKANWNDILRLVTTIRSGQVRPSTLLAKLSAFPRQNGLALALRDLGRINRSIFLPQWWQNPEMRRNATAGLNKSESQNTLARALFFNRLGELRDRTFESQFYRASGLNLLINAIVYWNTLYLEPAFAELNRDGIPTPLDIIKHITPLGWQHISLTGDYIWTPTDGVDLRPLRRETSILAA</sequence>
<reference evidence="8" key="4">
    <citation type="submission" date="2020-11" db="EMBL/GenBank/DDBJ databases">
        <title>Agrobacterium vitis strain K377 genome.</title>
        <authorList>
            <person name="Xi H."/>
        </authorList>
    </citation>
    <scope>NUCLEOTIDE SEQUENCE</scope>
    <source>
        <strain evidence="8">K377</strain>
    </source>
</reference>
<evidence type="ECO:0000259" key="5">
    <source>
        <dbReference type="Pfam" id="PF01526"/>
    </source>
</evidence>
<comment type="similarity">
    <text evidence="1">Belongs to the transposase 7 family.</text>
</comment>
<dbReference type="Pfam" id="PF13700">
    <property type="entry name" value="DUF4158"/>
    <property type="match status" value="1"/>
</dbReference>
<reference evidence="7 14" key="1">
    <citation type="submission" date="2018-08" db="EMBL/GenBank/DDBJ databases">
        <title>Genome sequencing of Agrobacterium vitis strain ICMP 10754.</title>
        <authorList>
            <person name="Visnovsky S.B."/>
            <person name="Pitman A.R."/>
        </authorList>
    </citation>
    <scope>NUCLEOTIDE SEQUENCE [LARGE SCALE GENOMIC DNA]</scope>
    <source>
        <strain evidence="7 14">ICMP 10754</strain>
    </source>
</reference>
<evidence type="ECO:0000256" key="1">
    <source>
        <dbReference type="ARBA" id="ARBA00009402"/>
    </source>
</evidence>
<evidence type="ECO:0000313" key="9">
    <source>
        <dbReference type="EMBL" id="MBF2714208.1"/>
    </source>
</evidence>
<dbReference type="InterPro" id="IPR025296">
    <property type="entry name" value="DUF4158"/>
</dbReference>
<keyword evidence="3" id="KW-0238">DNA-binding</keyword>
<dbReference type="OrthoDB" id="7281829at2"/>
<dbReference type="AlphaFoldDB" id="A0A1S2E0S1"/>
<keyword evidence="2" id="KW-0815">Transposition</keyword>
<dbReference type="RefSeq" id="WP_070167330.1">
    <property type="nucleotide sequence ID" value="NZ_CP055265.1"/>
</dbReference>
<evidence type="ECO:0000313" key="10">
    <source>
        <dbReference type="EMBL" id="MUP07895.1"/>
    </source>
</evidence>
<dbReference type="Proteomes" id="UP000655037">
    <property type="component" value="Unassembled WGS sequence"/>
</dbReference>
<evidence type="ECO:0000313" key="12">
    <source>
        <dbReference type="Proteomes" id="UP000175993"/>
    </source>
</evidence>
<proteinExistence type="inferred from homology"/>
<organism evidence="7 14">
    <name type="scientific">Agrobacterium vitis</name>
    <name type="common">Rhizobium vitis</name>
    <dbReference type="NCBI Taxonomy" id="373"/>
    <lineage>
        <taxon>Bacteria</taxon>
        <taxon>Pseudomonadati</taxon>
        <taxon>Pseudomonadota</taxon>
        <taxon>Alphaproteobacteria</taxon>
        <taxon>Hyphomicrobiales</taxon>
        <taxon>Rhizobiaceae</taxon>
        <taxon>Rhizobium/Agrobacterium group</taxon>
        <taxon>Agrobacterium</taxon>
    </lineage>
</organism>
<reference evidence="11 13" key="3">
    <citation type="submission" date="2019-12" db="EMBL/GenBank/DDBJ databases">
        <title>Whole-genome sequencing of Allorhizobium vitis.</title>
        <authorList>
            <person name="Gan H.M."/>
            <person name="Szegedi E."/>
            <person name="Burr T."/>
            <person name="Savka M.A."/>
        </authorList>
    </citation>
    <scope>NUCLEOTIDE SEQUENCE [LARGE SCALE GENOMIC DNA]</scope>
    <source>
        <strain evidence="11 13">CG989</strain>
    </source>
</reference>
<gene>
    <name evidence="10" type="ORF">BBI04_024255</name>
    <name evidence="7" type="ORF">DXT89_26985</name>
    <name evidence="11" type="ORF">GOZ95_27155</name>
    <name evidence="8" type="ORF">IEI95_007400</name>
    <name evidence="9" type="ORF">IEI95_008115</name>
</gene>
<dbReference type="EMBL" id="WPHM01000038">
    <property type="protein sequence ID" value="MUZ61093.1"/>
    <property type="molecule type" value="Genomic_DNA"/>
</dbReference>
<dbReference type="InterPro" id="IPR002513">
    <property type="entry name" value="Tn3_Tnp_DDE_dom"/>
</dbReference>
<accession>A0A1S2E0S1</accession>
<feature type="domain" description="Tn3 transposase DDE" evidence="5">
    <location>
        <begin position="580"/>
        <end position="966"/>
    </location>
</feature>
<evidence type="ECO:0000313" key="8">
    <source>
        <dbReference type="EMBL" id="MBF2714087.1"/>
    </source>
</evidence>
<protein>
    <submittedName>
        <fullName evidence="7">Tn3 family transposase</fullName>
    </submittedName>
</protein>
<evidence type="ECO:0000256" key="4">
    <source>
        <dbReference type="ARBA" id="ARBA00023172"/>
    </source>
</evidence>
<evidence type="ECO:0000313" key="11">
    <source>
        <dbReference type="EMBL" id="MUZ61093.1"/>
    </source>
</evidence>
<dbReference type="GO" id="GO:0004803">
    <property type="term" value="F:transposase activity"/>
    <property type="evidence" value="ECO:0007669"/>
    <property type="project" value="InterPro"/>
</dbReference>
<evidence type="ECO:0000313" key="7">
    <source>
        <dbReference type="EMBL" id="KAA3518264.1"/>
    </source>
</evidence>
<dbReference type="GO" id="GO:0003677">
    <property type="term" value="F:DNA binding"/>
    <property type="evidence" value="ECO:0007669"/>
    <property type="project" value="UniProtKB-KW"/>
</dbReference>
<dbReference type="Proteomes" id="UP000175993">
    <property type="component" value="Unassembled WGS sequence"/>
</dbReference>
<dbReference type="Proteomes" id="UP000436911">
    <property type="component" value="Unassembled WGS sequence"/>
</dbReference>
<dbReference type="GO" id="GO:0006313">
    <property type="term" value="P:DNA transposition"/>
    <property type="evidence" value="ECO:0007669"/>
    <property type="project" value="InterPro"/>
</dbReference>
<dbReference type="GeneID" id="60684230"/>
<feature type="domain" description="DUF4158" evidence="6">
    <location>
        <begin position="6"/>
        <end position="167"/>
    </location>
</feature>
<dbReference type="EMBL" id="QUSG01000053">
    <property type="protein sequence ID" value="KAA3518264.1"/>
    <property type="molecule type" value="Genomic_DNA"/>
</dbReference>
<dbReference type="Pfam" id="PF01526">
    <property type="entry name" value="DDE_Tnp_Tn3"/>
    <property type="match status" value="1"/>
</dbReference>
<dbReference type="EMBL" id="MBEV02000020">
    <property type="protein sequence ID" value="MUP07895.1"/>
    <property type="molecule type" value="Genomic_DNA"/>
</dbReference>
<reference evidence="10 12" key="2">
    <citation type="submission" date="2019-11" db="EMBL/GenBank/DDBJ databases">
        <title>Whole-genome sequencing of Allorhizobium vitis.</title>
        <authorList>
            <person name="Gan H.M."/>
            <person name="Savka M.A."/>
        </authorList>
    </citation>
    <scope>NUCLEOTIDE SEQUENCE [LARGE SCALE GENOMIC DNA]</scope>
    <source>
        <strain evidence="10 12">AB4</strain>
    </source>
</reference>
<dbReference type="InterPro" id="IPR047653">
    <property type="entry name" value="Tn3-like_transpos"/>
</dbReference>
<comment type="caution">
    <text evidence="7">The sequence shown here is derived from an EMBL/GenBank/DDBJ whole genome shotgun (WGS) entry which is preliminary data.</text>
</comment>
<evidence type="ECO:0000313" key="13">
    <source>
        <dbReference type="Proteomes" id="UP000436692"/>
    </source>
</evidence>
<evidence type="ECO:0000259" key="6">
    <source>
        <dbReference type="Pfam" id="PF13700"/>
    </source>
</evidence>